<dbReference type="EMBL" id="QSFT01000023">
    <property type="protein sequence ID" value="RHA74479.1"/>
    <property type="molecule type" value="Genomic_DNA"/>
</dbReference>
<evidence type="ECO:0000313" key="1">
    <source>
        <dbReference type="EMBL" id="RHA74479.1"/>
    </source>
</evidence>
<gene>
    <name evidence="1" type="ORF">DW921_10525</name>
</gene>
<dbReference type="Pfam" id="PF08849">
    <property type="entry name" value="BrxA"/>
    <property type="match status" value="1"/>
</dbReference>
<comment type="caution">
    <text evidence="1">The sequence shown here is derived from an EMBL/GenBank/DDBJ whole genome shotgun (WGS) entry which is preliminary data.</text>
</comment>
<dbReference type="RefSeq" id="WP_118400645.1">
    <property type="nucleotide sequence ID" value="NZ_CABJGD010000023.1"/>
</dbReference>
<sequence>MRNPKYTTQLTHGTGMINETLSLLSIYQEGMSKDALIKCVKENDCLSCKTENRLVHIIYDVFFQRFMKVNPNVPLWLKLIRERGLSLKHFTQLLMVYCARENAVFFDAVTQILNSCKNENQHIVERDAFTKYVENLVKEGKAQWSESVQKRNASYVRSCFIDYEMINRKSEILPYEVNDFTILYFMHEQHFAGLSDMAIWEMEEWHLFNLTRHQVLDRIMSLSLKGAYMAQTSGELLTISWNYKSMEKFINATL</sequence>
<dbReference type="InterPro" id="IPR023137">
    <property type="entry name" value="BrxA_sf"/>
</dbReference>
<reference evidence="1 2" key="1">
    <citation type="submission" date="2018-08" db="EMBL/GenBank/DDBJ databases">
        <title>A genome reference for cultivated species of the human gut microbiota.</title>
        <authorList>
            <person name="Zou Y."/>
            <person name="Xue W."/>
            <person name="Luo G."/>
        </authorList>
    </citation>
    <scope>NUCLEOTIDE SEQUENCE [LARGE SCALE GENOMIC DNA]</scope>
    <source>
        <strain evidence="1 2">AM42-38</strain>
    </source>
</reference>
<dbReference type="Proteomes" id="UP000283855">
    <property type="component" value="Unassembled WGS sequence"/>
</dbReference>
<dbReference type="InterPro" id="IPR014948">
    <property type="entry name" value="BrxA"/>
</dbReference>
<accession>A0A413SY41</accession>
<name>A0A413SY41_9BACT</name>
<dbReference type="Gene3D" id="1.10.3540.10">
    <property type="entry name" value="uncharacterized protein from magnetospirillum magneticum domain"/>
    <property type="match status" value="1"/>
</dbReference>
<proteinExistence type="predicted"/>
<protein>
    <submittedName>
        <fullName evidence="1">DUF1819 family protein</fullName>
    </submittedName>
</protein>
<organism evidence="1 2">
    <name type="scientific">Phocaeicola coprophilus</name>
    <dbReference type="NCBI Taxonomy" id="387090"/>
    <lineage>
        <taxon>Bacteria</taxon>
        <taxon>Pseudomonadati</taxon>
        <taxon>Bacteroidota</taxon>
        <taxon>Bacteroidia</taxon>
        <taxon>Bacteroidales</taxon>
        <taxon>Bacteroidaceae</taxon>
        <taxon>Phocaeicola</taxon>
    </lineage>
</organism>
<dbReference type="AlphaFoldDB" id="A0A413SY41"/>
<evidence type="ECO:0000313" key="2">
    <source>
        <dbReference type="Proteomes" id="UP000283855"/>
    </source>
</evidence>